<dbReference type="InterPro" id="IPR004089">
    <property type="entry name" value="MCPsignal_dom"/>
</dbReference>
<dbReference type="Proteomes" id="UP001419910">
    <property type="component" value="Unassembled WGS sequence"/>
</dbReference>
<dbReference type="RefSeq" id="WP_343889826.1">
    <property type="nucleotide sequence ID" value="NZ_BAAAEH010000024.1"/>
</dbReference>
<dbReference type="EMBL" id="JBDIME010000022">
    <property type="protein sequence ID" value="MEN2791991.1"/>
    <property type="molecule type" value="Genomic_DNA"/>
</dbReference>
<dbReference type="PROSITE" id="PS50111">
    <property type="entry name" value="CHEMOTAXIS_TRANSDUC_2"/>
    <property type="match status" value="1"/>
</dbReference>
<accession>A0ABU9Y857</accession>
<evidence type="ECO:0000256" key="2">
    <source>
        <dbReference type="ARBA" id="ARBA00029447"/>
    </source>
</evidence>
<evidence type="ECO:0000313" key="8">
    <source>
        <dbReference type="Proteomes" id="UP001419910"/>
    </source>
</evidence>
<evidence type="ECO:0000259" key="6">
    <source>
        <dbReference type="PROSITE" id="PS50111"/>
    </source>
</evidence>
<comment type="similarity">
    <text evidence="2">Belongs to the methyl-accepting chemotaxis (MCP) protein family.</text>
</comment>
<dbReference type="InterPro" id="IPR004090">
    <property type="entry name" value="Chemotax_Me-accpt_rcpt"/>
</dbReference>
<dbReference type="Pfam" id="PF00015">
    <property type="entry name" value="MCPsignal"/>
    <property type="match status" value="1"/>
</dbReference>
<dbReference type="SMART" id="SM00283">
    <property type="entry name" value="MA"/>
    <property type="match status" value="1"/>
</dbReference>
<evidence type="ECO:0000256" key="1">
    <source>
        <dbReference type="ARBA" id="ARBA00023224"/>
    </source>
</evidence>
<feature type="region of interest" description="Disordered" evidence="5">
    <location>
        <begin position="170"/>
        <end position="189"/>
    </location>
</feature>
<dbReference type="SUPFAM" id="SSF58104">
    <property type="entry name" value="Methyl-accepting chemotaxis protein (MCP) signaling domain"/>
    <property type="match status" value="1"/>
</dbReference>
<sequence length="456" mass="48462">MAQNHSESLGGWSGEERLIADRVKDYDWDGAIVPATIEIAGLIEGRETEISTAFWEYYLSLPATAHLRPFFDSERLARQIAKSATYTRTKYLHVLDEEWRKTAYSHATESHRAQVPLPALLSALSLAHSRTLLVIEEKLGDDNKDFRRLADVIQRLGLVEADVMASHLGAQDADSARDERRTRSAQFSESIARSIEGAASLGNRIRVQAQTASASARGMLGKTSEVAAAAEQSAVAMREAAQTATGLIRAIEDARNEVEAAAEIATRAASQAGAAVGMSETLSGHANSIESILGLIRDIAGQTNLLALNATIEAARAGDAGRGFAVVAQEVKSLASQTARATDDIAGKIAAIQSATRSTVDTNASIKSTVSEVQESANRIRFAMEAQAQTVTAITAAVDETALAADSMSNVIATIREDTESVASEIDSLEREFGEVDDRLSTLKGAAESFSASVAA</sequence>
<protein>
    <submittedName>
        <fullName evidence="7">Methyl-accepting chemotaxis protein</fullName>
    </submittedName>
</protein>
<comment type="caution">
    <text evidence="7">The sequence shown here is derived from an EMBL/GenBank/DDBJ whole genome shotgun (WGS) entry which is preliminary data.</text>
</comment>
<keyword evidence="8" id="KW-1185">Reference proteome</keyword>
<proteinExistence type="inferred from homology"/>
<keyword evidence="4" id="KW-0175">Coiled coil</keyword>
<dbReference type="PRINTS" id="PR00260">
    <property type="entry name" value="CHEMTRNSDUCR"/>
</dbReference>
<keyword evidence="1 3" id="KW-0807">Transducer</keyword>
<evidence type="ECO:0000313" key="7">
    <source>
        <dbReference type="EMBL" id="MEN2791991.1"/>
    </source>
</evidence>
<gene>
    <name evidence="7" type="ORF">ABC974_20350</name>
</gene>
<evidence type="ECO:0000256" key="5">
    <source>
        <dbReference type="SAM" id="MobiDB-lite"/>
    </source>
</evidence>
<dbReference type="PANTHER" id="PTHR32089">
    <property type="entry name" value="METHYL-ACCEPTING CHEMOTAXIS PROTEIN MCPB"/>
    <property type="match status" value="1"/>
</dbReference>
<evidence type="ECO:0000256" key="3">
    <source>
        <dbReference type="PROSITE-ProRule" id="PRU00284"/>
    </source>
</evidence>
<evidence type="ECO:0000256" key="4">
    <source>
        <dbReference type="SAM" id="Coils"/>
    </source>
</evidence>
<organism evidence="7 8">
    <name type="scientific">Sphingomonas oligophenolica</name>
    <dbReference type="NCBI Taxonomy" id="301154"/>
    <lineage>
        <taxon>Bacteria</taxon>
        <taxon>Pseudomonadati</taxon>
        <taxon>Pseudomonadota</taxon>
        <taxon>Alphaproteobacteria</taxon>
        <taxon>Sphingomonadales</taxon>
        <taxon>Sphingomonadaceae</taxon>
        <taxon>Sphingomonas</taxon>
    </lineage>
</organism>
<reference evidence="7 8" key="1">
    <citation type="submission" date="2024-05" db="EMBL/GenBank/DDBJ databases">
        <authorList>
            <person name="Liu Q."/>
            <person name="Xin Y.-H."/>
        </authorList>
    </citation>
    <scope>NUCLEOTIDE SEQUENCE [LARGE SCALE GENOMIC DNA]</scope>
    <source>
        <strain evidence="7 8">CGMCC 1.10181</strain>
    </source>
</reference>
<name>A0ABU9Y857_9SPHN</name>
<feature type="coiled-coil region" evidence="4">
    <location>
        <begin position="237"/>
        <end position="271"/>
    </location>
</feature>
<dbReference type="PANTHER" id="PTHR32089:SF112">
    <property type="entry name" value="LYSOZYME-LIKE PROTEIN-RELATED"/>
    <property type="match status" value="1"/>
</dbReference>
<dbReference type="Gene3D" id="1.10.287.950">
    <property type="entry name" value="Methyl-accepting chemotaxis protein"/>
    <property type="match status" value="1"/>
</dbReference>
<feature type="domain" description="Methyl-accepting transducer" evidence="6">
    <location>
        <begin position="201"/>
        <end position="423"/>
    </location>
</feature>